<dbReference type="AlphaFoldDB" id="A0A246JCW9"/>
<accession>A0A246JCW9</accession>
<sequence length="211" mass="22975">MSRPHPSVRLSALAAASLAGLMAVAAMPAQAQETPWLFRARAVNIDPANKDSTGLGLSLSRKTIPELDFSYFITPNIATELILTVPQRHTIYSNGSRIGSVKHLPPTLTLQYHFNPEGRFRPYVGAGLNYTSFSGVRFEPAIEAALQPSIQKNSFGLAAQAGFDVMLDKQWSINVDIKKLQMSTDIRSKGATVGKFKIDPLLIGVGVGYRF</sequence>
<comment type="subcellular location">
    <subcellularLocation>
        <location evidence="1">Cell outer membrane</location>
    </subcellularLocation>
</comment>
<dbReference type="PANTHER" id="PTHR36920">
    <property type="match status" value="1"/>
</dbReference>
<dbReference type="GO" id="GO:0055085">
    <property type="term" value="P:transmembrane transport"/>
    <property type="evidence" value="ECO:0007669"/>
    <property type="project" value="TreeGrafter"/>
</dbReference>
<name>A0A246JCW9_9BURK</name>
<dbReference type="Pfam" id="PF03922">
    <property type="entry name" value="OmpW"/>
    <property type="match status" value="1"/>
</dbReference>
<reference evidence="3 4" key="1">
    <citation type="journal article" date="2008" name="Int. J. Syst. Evol. Microbiol.">
        <title>Description of Roseateles aquatilis sp. nov. and Roseateles terrae sp. nov., in the class Betaproteobacteria, and emended description of the genus Roseateles.</title>
        <authorList>
            <person name="Gomila M."/>
            <person name="Bowien B."/>
            <person name="Falsen E."/>
            <person name="Moore E.R."/>
            <person name="Lalucat J."/>
        </authorList>
    </citation>
    <scope>NUCLEOTIDE SEQUENCE [LARGE SCALE GENOMIC DNA]</scope>
    <source>
        <strain evidence="3 4">CCUG 48205</strain>
    </source>
</reference>
<evidence type="ECO:0000313" key="3">
    <source>
        <dbReference type="EMBL" id="OWQ90418.1"/>
    </source>
</evidence>
<dbReference type="Proteomes" id="UP000197468">
    <property type="component" value="Unassembled WGS sequence"/>
</dbReference>
<feature type="signal peptide" evidence="2">
    <location>
        <begin position="1"/>
        <end position="31"/>
    </location>
</feature>
<dbReference type="PANTHER" id="PTHR36920:SF1">
    <property type="entry name" value="OUTER MEMBRANE PROTEIN W"/>
    <property type="match status" value="1"/>
</dbReference>
<dbReference type="SUPFAM" id="SSF56925">
    <property type="entry name" value="OMPA-like"/>
    <property type="match status" value="1"/>
</dbReference>
<proteinExistence type="predicted"/>
<dbReference type="InterPro" id="IPR011250">
    <property type="entry name" value="OMP/PagP_B-barrel"/>
</dbReference>
<keyword evidence="2" id="KW-0732">Signal</keyword>
<organism evidence="3 4">
    <name type="scientific">Roseateles aquatilis</name>
    <dbReference type="NCBI Taxonomy" id="431061"/>
    <lineage>
        <taxon>Bacteria</taxon>
        <taxon>Pseudomonadati</taxon>
        <taxon>Pseudomonadota</taxon>
        <taxon>Betaproteobacteria</taxon>
        <taxon>Burkholderiales</taxon>
        <taxon>Sphaerotilaceae</taxon>
        <taxon>Roseateles</taxon>
    </lineage>
</organism>
<protein>
    <recommendedName>
        <fullName evidence="5">OmpW family protein</fullName>
    </recommendedName>
</protein>
<dbReference type="Gene3D" id="2.40.160.20">
    <property type="match status" value="1"/>
</dbReference>
<dbReference type="GO" id="GO:0009279">
    <property type="term" value="C:cell outer membrane"/>
    <property type="evidence" value="ECO:0007669"/>
    <property type="project" value="UniProtKB-SubCell"/>
</dbReference>
<comment type="caution">
    <text evidence="3">The sequence shown here is derived from an EMBL/GenBank/DDBJ whole genome shotgun (WGS) entry which is preliminary data.</text>
</comment>
<dbReference type="RefSeq" id="WP_088385439.1">
    <property type="nucleotide sequence ID" value="NZ_NIOF01000005.1"/>
</dbReference>
<gene>
    <name evidence="3" type="ORF">CDN99_13785</name>
</gene>
<feature type="chain" id="PRO_5012919114" description="OmpW family protein" evidence="2">
    <location>
        <begin position="32"/>
        <end position="211"/>
    </location>
</feature>
<keyword evidence="4" id="KW-1185">Reference proteome</keyword>
<dbReference type="EMBL" id="NIOF01000005">
    <property type="protein sequence ID" value="OWQ90418.1"/>
    <property type="molecule type" value="Genomic_DNA"/>
</dbReference>
<dbReference type="InterPro" id="IPR005618">
    <property type="entry name" value="OMPW"/>
</dbReference>
<evidence type="ECO:0000256" key="2">
    <source>
        <dbReference type="SAM" id="SignalP"/>
    </source>
</evidence>
<evidence type="ECO:0000256" key="1">
    <source>
        <dbReference type="ARBA" id="ARBA00004442"/>
    </source>
</evidence>
<evidence type="ECO:0000313" key="4">
    <source>
        <dbReference type="Proteomes" id="UP000197468"/>
    </source>
</evidence>
<evidence type="ECO:0008006" key="5">
    <source>
        <dbReference type="Google" id="ProtNLM"/>
    </source>
</evidence>
<dbReference type="OrthoDB" id="9807574at2"/>